<evidence type="ECO:0000313" key="3">
    <source>
        <dbReference type="EMBL" id="KAJ7210073.1"/>
    </source>
</evidence>
<evidence type="ECO:0000256" key="1">
    <source>
        <dbReference type="SAM" id="Phobius"/>
    </source>
</evidence>
<evidence type="ECO:0000256" key="2">
    <source>
        <dbReference type="SAM" id="SignalP"/>
    </source>
</evidence>
<feature type="transmembrane region" description="Helical" evidence="1">
    <location>
        <begin position="119"/>
        <end position="138"/>
    </location>
</feature>
<organism evidence="3 4">
    <name type="scientific">Mycena pura</name>
    <dbReference type="NCBI Taxonomy" id="153505"/>
    <lineage>
        <taxon>Eukaryota</taxon>
        <taxon>Fungi</taxon>
        <taxon>Dikarya</taxon>
        <taxon>Basidiomycota</taxon>
        <taxon>Agaricomycotina</taxon>
        <taxon>Agaricomycetes</taxon>
        <taxon>Agaricomycetidae</taxon>
        <taxon>Agaricales</taxon>
        <taxon>Marasmiineae</taxon>
        <taxon>Mycenaceae</taxon>
        <taxon>Mycena</taxon>
    </lineage>
</organism>
<protein>
    <submittedName>
        <fullName evidence="3">Uncharacterized protein</fullName>
    </submittedName>
</protein>
<reference evidence="3" key="1">
    <citation type="submission" date="2023-03" db="EMBL/GenBank/DDBJ databases">
        <title>Massive genome expansion in bonnet fungi (Mycena s.s.) driven by repeated elements and novel gene families across ecological guilds.</title>
        <authorList>
            <consortium name="Lawrence Berkeley National Laboratory"/>
            <person name="Harder C.B."/>
            <person name="Miyauchi S."/>
            <person name="Viragh M."/>
            <person name="Kuo A."/>
            <person name="Thoen E."/>
            <person name="Andreopoulos B."/>
            <person name="Lu D."/>
            <person name="Skrede I."/>
            <person name="Drula E."/>
            <person name="Henrissat B."/>
            <person name="Morin E."/>
            <person name="Kohler A."/>
            <person name="Barry K."/>
            <person name="LaButti K."/>
            <person name="Morin E."/>
            <person name="Salamov A."/>
            <person name="Lipzen A."/>
            <person name="Mereny Z."/>
            <person name="Hegedus B."/>
            <person name="Baldrian P."/>
            <person name="Stursova M."/>
            <person name="Weitz H."/>
            <person name="Taylor A."/>
            <person name="Grigoriev I.V."/>
            <person name="Nagy L.G."/>
            <person name="Martin F."/>
            <person name="Kauserud H."/>
        </authorList>
    </citation>
    <scope>NUCLEOTIDE SEQUENCE</scope>
    <source>
        <strain evidence="3">9144</strain>
    </source>
</reference>
<accession>A0AAD6VFP4</accession>
<dbReference type="Proteomes" id="UP001219525">
    <property type="component" value="Unassembled WGS sequence"/>
</dbReference>
<dbReference type="EMBL" id="JARJCW010000029">
    <property type="protein sequence ID" value="KAJ7210073.1"/>
    <property type="molecule type" value="Genomic_DNA"/>
</dbReference>
<proteinExistence type="predicted"/>
<keyword evidence="2" id="KW-0732">Signal</keyword>
<feature type="signal peptide" evidence="2">
    <location>
        <begin position="1"/>
        <end position="19"/>
    </location>
</feature>
<evidence type="ECO:0000313" key="4">
    <source>
        <dbReference type="Proteomes" id="UP001219525"/>
    </source>
</evidence>
<keyword evidence="1" id="KW-0812">Transmembrane</keyword>
<dbReference type="AlphaFoldDB" id="A0AAD6VFP4"/>
<keyword evidence="4" id="KW-1185">Reference proteome</keyword>
<keyword evidence="1" id="KW-0472">Membrane</keyword>
<gene>
    <name evidence="3" type="ORF">GGX14DRAFT_626358</name>
</gene>
<name>A0AAD6VFP4_9AGAR</name>
<sequence length="576" mass="63158">MQLIRLALTTFSFLVLVAAAPDINIFEIKVQAPTSGHSGSSLKHTERCTGYCTDDTCDLDDGCKCYGKFVRKADLLFRSDGAEFYPYRTSATSESPCGATAGSSVARKSAVSPVTEPNFWFFWCILVGLVWTPTLALLPTHFSQFVRPFGVTGVTMPYECTLSYLKYVRWRSKRLGAMAQSTSVRPGGQISAIWANILNGDLEKLAGGCRLSFIGGVVAGDPSGGGTDARARATPAESVVVQKRKGCIAKLHVTLHGHVPHAPSTSNWSIGAIKSQVSSASKYNLSWNPVPDPPSLGLHLVVPFKACTTGTTDKFGPQIEVVSEKDNTSNNQVQSNQINIVTIKLTSYQIEMVSKFCEPFEYHLTTAIKLTCTIIPQLPKDLAEFQATQYLCTTWYLGTTTTGLSTIIPQLPGIEKTWQNSGPPNTAVPHTIIPQLPGTEKTWQNSRPPNTAVPHCQGLKRLGRIPGHPIRLYHKFQATQYRCTTVITSGIWVPQLPEIGPVSTTVPQILQVVFQYHNYWKLKDLAKFMALNTAVPQILLVVVYNHSCLKINNLAEFMALNTAVPQILPVVVYYHS</sequence>
<feature type="chain" id="PRO_5042180120" evidence="2">
    <location>
        <begin position="20"/>
        <end position="576"/>
    </location>
</feature>
<keyword evidence="1" id="KW-1133">Transmembrane helix</keyword>
<comment type="caution">
    <text evidence="3">The sequence shown here is derived from an EMBL/GenBank/DDBJ whole genome shotgun (WGS) entry which is preliminary data.</text>
</comment>